<dbReference type="InterPro" id="IPR012475">
    <property type="entry name" value="Fungal_lectin"/>
</dbReference>
<proteinExistence type="inferred from homology"/>
<evidence type="ECO:0000313" key="3">
    <source>
        <dbReference type="Proteomes" id="UP000799291"/>
    </source>
</evidence>
<reference evidence="2" key="1">
    <citation type="journal article" date="2020" name="Stud. Mycol.">
        <title>101 Dothideomycetes genomes: a test case for predicting lifestyles and emergence of pathogens.</title>
        <authorList>
            <person name="Haridas S."/>
            <person name="Albert R."/>
            <person name="Binder M."/>
            <person name="Bloem J."/>
            <person name="Labutti K."/>
            <person name="Salamov A."/>
            <person name="Andreopoulos B."/>
            <person name="Baker S."/>
            <person name="Barry K."/>
            <person name="Bills G."/>
            <person name="Bluhm B."/>
            <person name="Cannon C."/>
            <person name="Castanera R."/>
            <person name="Culley D."/>
            <person name="Daum C."/>
            <person name="Ezra D."/>
            <person name="Gonzalez J."/>
            <person name="Henrissat B."/>
            <person name="Kuo A."/>
            <person name="Liang C."/>
            <person name="Lipzen A."/>
            <person name="Lutzoni F."/>
            <person name="Magnuson J."/>
            <person name="Mondo S."/>
            <person name="Nolan M."/>
            <person name="Ohm R."/>
            <person name="Pangilinan J."/>
            <person name="Park H.-J."/>
            <person name="Ramirez L."/>
            <person name="Alfaro M."/>
            <person name="Sun H."/>
            <person name="Tritt A."/>
            <person name="Yoshinaga Y."/>
            <person name="Zwiers L.-H."/>
            <person name="Turgeon B."/>
            <person name="Goodwin S."/>
            <person name="Spatafora J."/>
            <person name="Crous P."/>
            <person name="Grigoriev I."/>
        </authorList>
    </citation>
    <scope>NUCLEOTIDE SEQUENCE</scope>
    <source>
        <strain evidence="2">CBS 122367</strain>
    </source>
</reference>
<dbReference type="Proteomes" id="UP000799291">
    <property type="component" value="Unassembled WGS sequence"/>
</dbReference>
<accession>A0A6G1IIL3</accession>
<dbReference type="AlphaFoldDB" id="A0A6G1IIL3"/>
<organism evidence="2 3">
    <name type="scientific">Lentithecium fluviatile CBS 122367</name>
    <dbReference type="NCBI Taxonomy" id="1168545"/>
    <lineage>
        <taxon>Eukaryota</taxon>
        <taxon>Fungi</taxon>
        <taxon>Dikarya</taxon>
        <taxon>Ascomycota</taxon>
        <taxon>Pezizomycotina</taxon>
        <taxon>Dothideomycetes</taxon>
        <taxon>Pleosporomycetidae</taxon>
        <taxon>Pleosporales</taxon>
        <taxon>Massarineae</taxon>
        <taxon>Lentitheciaceae</taxon>
        <taxon>Lentithecium</taxon>
    </lineage>
</organism>
<dbReference type="EMBL" id="MU005616">
    <property type="protein sequence ID" value="KAF2677975.1"/>
    <property type="molecule type" value="Genomic_DNA"/>
</dbReference>
<evidence type="ECO:0000256" key="1">
    <source>
        <dbReference type="ARBA" id="ARBA00009042"/>
    </source>
</evidence>
<evidence type="ECO:0000313" key="2">
    <source>
        <dbReference type="EMBL" id="KAF2677975.1"/>
    </source>
</evidence>
<comment type="similarity">
    <text evidence="1">Belongs to the fungal fucose-specific lectin family.</text>
</comment>
<protein>
    <submittedName>
        <fullName evidence="2">Uncharacterized protein</fullName>
    </submittedName>
</protein>
<dbReference type="Pfam" id="PF07938">
    <property type="entry name" value="Fungal_lectin"/>
    <property type="match status" value="1"/>
</dbReference>
<dbReference type="SUPFAM" id="SSF89372">
    <property type="entry name" value="Fucose-specific lectin"/>
    <property type="match status" value="1"/>
</dbReference>
<dbReference type="Gene3D" id="2.120.10.70">
    <property type="entry name" value="Fucose-specific lectin"/>
    <property type="match status" value="1"/>
</dbReference>
<name>A0A6G1IIL3_9PLEO</name>
<gene>
    <name evidence="2" type="ORF">K458DRAFT_491550</name>
</gene>
<dbReference type="OrthoDB" id="3215839at2759"/>
<sequence>MPSYLPNTALTANAIGSRIYVYAQAYHGALIEAKGQLQDDEDNNKVNVFFAGGQETIGITTRWRAKTLQRWAPKLFTPIAAAAIGSTRFVMFLDDKNILHDVRYRNEDEGWVRGNLSTLAVECAHYSKLAASTVSNGQQSFICLYYQKNEFHGPVTMVSYTELKGSWVKGKPDMTITPPATPPPPPTYRDPPMYGTSMTAVKPRRGIGPRSQRDDKLPVLYLQWDTHSIAHARGDAIGPIPGLEQFTLSPHTSLTAVDDPESEDLLCFYISNDNSVRMVKIDGDNATRVIDRVVSPTPRSSIAAVLPHPDRIILFYQLWDTGDSEKVNIYAKTIEKQGPSSWHDVDTTDLMDG</sequence>
<keyword evidence="3" id="KW-1185">Reference proteome</keyword>